<dbReference type="RefSeq" id="WP_253870510.1">
    <property type="nucleotide sequence ID" value="NZ_BAABHM010000007.1"/>
</dbReference>
<feature type="signal peptide" evidence="1">
    <location>
        <begin position="1"/>
        <end position="29"/>
    </location>
</feature>
<evidence type="ECO:0000313" key="3">
    <source>
        <dbReference type="Proteomes" id="UP001500843"/>
    </source>
</evidence>
<organism evidence="2 3">
    <name type="scientific">Promicromonospora umidemergens</name>
    <dbReference type="NCBI Taxonomy" id="629679"/>
    <lineage>
        <taxon>Bacteria</taxon>
        <taxon>Bacillati</taxon>
        <taxon>Actinomycetota</taxon>
        <taxon>Actinomycetes</taxon>
        <taxon>Micrococcales</taxon>
        <taxon>Promicromonosporaceae</taxon>
        <taxon>Promicromonospora</taxon>
    </lineage>
</organism>
<keyword evidence="1" id="KW-0732">Signal</keyword>
<dbReference type="EMBL" id="BAABHM010000007">
    <property type="protein sequence ID" value="GAA4694243.1"/>
    <property type="molecule type" value="Genomic_DNA"/>
</dbReference>
<feature type="chain" id="PRO_5045393112" description="Peptidase inhibitor family I36" evidence="1">
    <location>
        <begin position="30"/>
        <end position="155"/>
    </location>
</feature>
<sequence length="155" mass="16400">MRKISVLFATIGLVAVGALFPVTSAQASAACDTAWHGATWGHFYAYNYANCSGKLGSTASYDGNWGNSSGPFQGGDTNKASSILHKGESGMAVKVYDGTSYTGAFACIKKSEYYASSLYDNYLWAGPGNGQVPASNTISSHEWVWESDCDGSFLD</sequence>
<evidence type="ECO:0008006" key="4">
    <source>
        <dbReference type="Google" id="ProtNLM"/>
    </source>
</evidence>
<dbReference type="PROSITE" id="PS51257">
    <property type="entry name" value="PROKAR_LIPOPROTEIN"/>
    <property type="match status" value="1"/>
</dbReference>
<reference evidence="3" key="1">
    <citation type="journal article" date="2019" name="Int. J. Syst. Evol. Microbiol.">
        <title>The Global Catalogue of Microorganisms (GCM) 10K type strain sequencing project: providing services to taxonomists for standard genome sequencing and annotation.</title>
        <authorList>
            <consortium name="The Broad Institute Genomics Platform"/>
            <consortium name="The Broad Institute Genome Sequencing Center for Infectious Disease"/>
            <person name="Wu L."/>
            <person name="Ma J."/>
        </authorList>
    </citation>
    <scope>NUCLEOTIDE SEQUENCE [LARGE SCALE GENOMIC DNA]</scope>
    <source>
        <strain evidence="3">JCM 17975</strain>
    </source>
</reference>
<comment type="caution">
    <text evidence="2">The sequence shown here is derived from an EMBL/GenBank/DDBJ whole genome shotgun (WGS) entry which is preliminary data.</text>
</comment>
<evidence type="ECO:0000256" key="1">
    <source>
        <dbReference type="SAM" id="SignalP"/>
    </source>
</evidence>
<accession>A0ABP8WUD1</accession>
<name>A0ABP8WUD1_9MICO</name>
<dbReference type="Proteomes" id="UP001500843">
    <property type="component" value="Unassembled WGS sequence"/>
</dbReference>
<gene>
    <name evidence="2" type="ORF">GCM10023198_12370</name>
</gene>
<keyword evidence="3" id="KW-1185">Reference proteome</keyword>
<protein>
    <recommendedName>
        <fullName evidence="4">Peptidase inhibitor family I36</fullName>
    </recommendedName>
</protein>
<proteinExistence type="predicted"/>
<evidence type="ECO:0000313" key="2">
    <source>
        <dbReference type="EMBL" id="GAA4694243.1"/>
    </source>
</evidence>